<keyword evidence="4" id="KW-0813">Transport</keyword>
<dbReference type="PANTHER" id="PTHR42930">
    <property type="entry name" value="PHOSPHATE-SPECIFIC TRANSPORT SYSTEM ACCESSORY PROTEIN PHOU"/>
    <property type="match status" value="1"/>
</dbReference>
<dbReference type="FunFam" id="1.20.58.220:FF:000004">
    <property type="entry name" value="Phosphate-specific transport system accessory protein PhoU"/>
    <property type="match status" value="1"/>
</dbReference>
<dbReference type="GO" id="GO:0045936">
    <property type="term" value="P:negative regulation of phosphate metabolic process"/>
    <property type="evidence" value="ECO:0007669"/>
    <property type="project" value="InterPro"/>
</dbReference>
<dbReference type="GO" id="GO:0005737">
    <property type="term" value="C:cytoplasm"/>
    <property type="evidence" value="ECO:0007669"/>
    <property type="project" value="UniProtKB-SubCell"/>
</dbReference>
<evidence type="ECO:0000259" key="7">
    <source>
        <dbReference type="Pfam" id="PF01895"/>
    </source>
</evidence>
<accession>A0A6B8W7Q4</accession>
<feature type="domain" description="PhoU" evidence="7">
    <location>
        <begin position="18"/>
        <end position="103"/>
    </location>
</feature>
<evidence type="ECO:0000256" key="6">
    <source>
        <dbReference type="ARBA" id="ARBA00022592"/>
    </source>
</evidence>
<comment type="similarity">
    <text evidence="2">Belongs to the PhoU family.</text>
</comment>
<reference evidence="8 9" key="1">
    <citation type="submission" date="2019-11" db="EMBL/GenBank/DDBJ databases">
        <title>Complete genome sequence of Corynebacterium kalinowskii 1959, a novel Corynebacterium species isolated from soil of a small paddock in Vilsendorf, Germany.</title>
        <authorList>
            <person name="Schaffert L."/>
            <person name="Ruwe M."/>
            <person name="Milse J."/>
            <person name="Hanuschka K."/>
            <person name="Ortseifen V."/>
            <person name="Droste J."/>
            <person name="Brandt D."/>
            <person name="Schlueter L."/>
            <person name="Kutter Y."/>
            <person name="Vinke S."/>
            <person name="Viehoefer P."/>
            <person name="Jacob L."/>
            <person name="Luebke N.-C."/>
            <person name="Schulte-Berndt E."/>
            <person name="Hain C."/>
            <person name="Linder M."/>
            <person name="Schmidt P."/>
            <person name="Wollenschlaeger L."/>
            <person name="Luttermann T."/>
            <person name="Thieme E."/>
            <person name="Hassa J."/>
            <person name="Haak M."/>
            <person name="Wittchen M."/>
            <person name="Mentz A."/>
            <person name="Persicke M."/>
            <person name="Busche T."/>
            <person name="Ruckert C."/>
        </authorList>
    </citation>
    <scope>NUCLEOTIDE SEQUENCE [LARGE SCALE GENOMIC DNA]</scope>
    <source>
        <strain evidence="8 9">2039</strain>
    </source>
</reference>
<evidence type="ECO:0000313" key="9">
    <source>
        <dbReference type="Proteomes" id="UP000424462"/>
    </source>
</evidence>
<dbReference type="Gene3D" id="1.20.58.220">
    <property type="entry name" value="Phosphate transport system protein phou homolog 2, domain 2"/>
    <property type="match status" value="1"/>
</dbReference>
<comment type="subcellular location">
    <subcellularLocation>
        <location evidence="1">Cytoplasm</location>
    </subcellularLocation>
</comment>
<dbReference type="EMBL" id="CP046455">
    <property type="protein sequence ID" value="QGU06916.1"/>
    <property type="molecule type" value="Genomic_DNA"/>
</dbReference>
<dbReference type="Pfam" id="PF01895">
    <property type="entry name" value="PhoU"/>
    <property type="match status" value="2"/>
</dbReference>
<name>A0A6B8W7Q4_9CORY</name>
<dbReference type="SUPFAM" id="SSF109755">
    <property type="entry name" value="PhoU-like"/>
    <property type="match status" value="1"/>
</dbReference>
<organism evidence="8 9">
    <name type="scientific">Corynebacterium occultum</name>
    <dbReference type="NCBI Taxonomy" id="2675219"/>
    <lineage>
        <taxon>Bacteria</taxon>
        <taxon>Bacillati</taxon>
        <taxon>Actinomycetota</taxon>
        <taxon>Actinomycetes</taxon>
        <taxon>Mycobacteriales</taxon>
        <taxon>Corynebacteriaceae</taxon>
        <taxon>Corynebacterium</taxon>
    </lineage>
</organism>
<dbReference type="InterPro" id="IPR038078">
    <property type="entry name" value="PhoU-like_sf"/>
</dbReference>
<comment type="subunit">
    <text evidence="3">Homodimer.</text>
</comment>
<dbReference type="GO" id="GO:0030643">
    <property type="term" value="P:intracellular phosphate ion homeostasis"/>
    <property type="evidence" value="ECO:0007669"/>
    <property type="project" value="InterPro"/>
</dbReference>
<dbReference type="Proteomes" id="UP000424462">
    <property type="component" value="Chromosome"/>
</dbReference>
<evidence type="ECO:0000256" key="3">
    <source>
        <dbReference type="ARBA" id="ARBA00011738"/>
    </source>
</evidence>
<protein>
    <recommendedName>
        <fullName evidence="7">PhoU domain-containing protein</fullName>
    </recommendedName>
</protein>
<gene>
    <name evidence="8" type="ORF">COCCU_04850</name>
</gene>
<dbReference type="KEGG" id="cok:COCCU_04850"/>
<keyword evidence="6" id="KW-0592">Phosphate transport</keyword>
<dbReference type="InterPro" id="IPR028366">
    <property type="entry name" value="PhoU"/>
</dbReference>
<keyword evidence="9" id="KW-1185">Reference proteome</keyword>
<evidence type="ECO:0000313" key="8">
    <source>
        <dbReference type="EMBL" id="QGU06916.1"/>
    </source>
</evidence>
<evidence type="ECO:0000256" key="2">
    <source>
        <dbReference type="ARBA" id="ARBA00008107"/>
    </source>
</evidence>
<dbReference type="GO" id="GO:0006817">
    <property type="term" value="P:phosphate ion transport"/>
    <property type="evidence" value="ECO:0007669"/>
    <property type="project" value="UniProtKB-KW"/>
</dbReference>
<evidence type="ECO:0000256" key="1">
    <source>
        <dbReference type="ARBA" id="ARBA00004496"/>
    </source>
</evidence>
<dbReference type="InterPro" id="IPR026022">
    <property type="entry name" value="PhoU_dom"/>
</dbReference>
<dbReference type="PANTHER" id="PTHR42930:SF3">
    <property type="entry name" value="PHOSPHATE-SPECIFIC TRANSPORT SYSTEM ACCESSORY PROTEIN PHOU"/>
    <property type="match status" value="1"/>
</dbReference>
<keyword evidence="5" id="KW-0963">Cytoplasm</keyword>
<feature type="domain" description="PhoU" evidence="7">
    <location>
        <begin position="122"/>
        <end position="203"/>
    </location>
</feature>
<dbReference type="AlphaFoldDB" id="A0A6B8W7Q4"/>
<proteinExistence type="inferred from homology"/>
<evidence type="ECO:0000256" key="5">
    <source>
        <dbReference type="ARBA" id="ARBA00022490"/>
    </source>
</evidence>
<evidence type="ECO:0000256" key="4">
    <source>
        <dbReference type="ARBA" id="ARBA00022448"/>
    </source>
</evidence>
<sequence>MRATYHEQFDDFSHDLIIMGDVVRDIMTAACDALLRGSLDSAENALTIAGDLPAIRARSTQRAVDLLALGSPMGRDLRQVVSSIYIVEHLDRMAALATHIAESARRRYPELVIPAALSGYFEELTRLTLDMVDKAHDLLVAPDADAALALAREDDAVDDLDRHLLTMLTQHDWPHTSREAVDTALLVRFYERFADQCVSVGTRIVYLTTGLPPEDYLAKKEQDAEDADVQARFEALERQFRRN</sequence>
<dbReference type="RefSeq" id="WP_156230477.1">
    <property type="nucleotide sequence ID" value="NZ_CP046455.1"/>
</dbReference>